<dbReference type="Proteomes" id="UP000070444">
    <property type="component" value="Unassembled WGS sequence"/>
</dbReference>
<protein>
    <submittedName>
        <fullName evidence="1">Uncharacterized protein</fullName>
    </submittedName>
</protein>
<keyword evidence="2" id="KW-1185">Reference proteome</keyword>
<reference evidence="1 2" key="1">
    <citation type="journal article" date="2015" name="Genome Biol. Evol.">
        <title>Phylogenomic analyses indicate that early fungi evolved digesting cell walls of algal ancestors of land plants.</title>
        <authorList>
            <person name="Chang Y."/>
            <person name="Wang S."/>
            <person name="Sekimoto S."/>
            <person name="Aerts A.L."/>
            <person name="Choi C."/>
            <person name="Clum A."/>
            <person name="LaButti K.M."/>
            <person name="Lindquist E.A."/>
            <person name="Yee Ngan C."/>
            <person name="Ohm R.A."/>
            <person name="Salamov A.A."/>
            <person name="Grigoriev I.V."/>
            <person name="Spatafora J.W."/>
            <person name="Berbee M.L."/>
        </authorList>
    </citation>
    <scope>NUCLEOTIDE SEQUENCE [LARGE SCALE GENOMIC DNA]</scope>
    <source>
        <strain evidence="1 2">NRRL 28638</strain>
    </source>
</reference>
<dbReference type="AlphaFoldDB" id="A0A137P5J2"/>
<organism evidence="1 2">
    <name type="scientific">Conidiobolus coronatus (strain ATCC 28846 / CBS 209.66 / NRRL 28638)</name>
    <name type="common">Delacroixia coronata</name>
    <dbReference type="NCBI Taxonomy" id="796925"/>
    <lineage>
        <taxon>Eukaryota</taxon>
        <taxon>Fungi</taxon>
        <taxon>Fungi incertae sedis</taxon>
        <taxon>Zoopagomycota</taxon>
        <taxon>Entomophthoromycotina</taxon>
        <taxon>Entomophthoromycetes</taxon>
        <taxon>Entomophthorales</taxon>
        <taxon>Ancylistaceae</taxon>
        <taxon>Conidiobolus</taxon>
    </lineage>
</organism>
<accession>A0A137P5J2</accession>
<evidence type="ECO:0000313" key="2">
    <source>
        <dbReference type="Proteomes" id="UP000070444"/>
    </source>
</evidence>
<proteinExistence type="predicted"/>
<feature type="non-terminal residue" evidence="1">
    <location>
        <position position="255"/>
    </location>
</feature>
<sequence length="255" mass="29630">MSNESRIESIIKEFEWFSIRDPVKESVRCVLEEFEKSDFDYNTLCPNLSTVIDFIIETILSIGEQDSEHEVKYLNIILSIMKTHEHLFQFPDSDPEASLHRIQFSVKYFSQLLNLTQIEACDKFHQLLQQGLIHFVTIHQTSNRGRGAEFNLDEFNYVVLLFYLQNTISSIINIEDNKDLPPPSLTLKQIEIKDNPIFNQNLAQLSENYQIQVKKLLLSHLYLNQLAEIKTSLHSTFKTISEVISQTMIKSSEPS</sequence>
<name>A0A137P5J2_CONC2</name>
<evidence type="ECO:0000313" key="1">
    <source>
        <dbReference type="EMBL" id="KXN70191.1"/>
    </source>
</evidence>
<gene>
    <name evidence="1" type="ORF">CONCODRAFT_85481</name>
</gene>
<dbReference type="EMBL" id="KQ964510">
    <property type="protein sequence ID" value="KXN70191.1"/>
    <property type="molecule type" value="Genomic_DNA"/>
</dbReference>